<evidence type="ECO:0000313" key="1">
    <source>
        <dbReference type="EMBL" id="GFG38062.1"/>
    </source>
</evidence>
<evidence type="ECO:0008006" key="3">
    <source>
        <dbReference type="Google" id="ProtNLM"/>
    </source>
</evidence>
<dbReference type="PANTHER" id="PTHR46060">
    <property type="entry name" value="MARINER MOS1 TRANSPOSASE-LIKE PROTEIN"/>
    <property type="match status" value="1"/>
</dbReference>
<dbReference type="AlphaFoldDB" id="A0A6L2Q3D9"/>
<accession>A0A6L2Q3D9</accession>
<dbReference type="OrthoDB" id="8182702at2759"/>
<organism evidence="1 2">
    <name type="scientific">Coptotermes formosanus</name>
    <name type="common">Formosan subterranean termite</name>
    <dbReference type="NCBI Taxonomy" id="36987"/>
    <lineage>
        <taxon>Eukaryota</taxon>
        <taxon>Metazoa</taxon>
        <taxon>Ecdysozoa</taxon>
        <taxon>Arthropoda</taxon>
        <taxon>Hexapoda</taxon>
        <taxon>Insecta</taxon>
        <taxon>Pterygota</taxon>
        <taxon>Neoptera</taxon>
        <taxon>Polyneoptera</taxon>
        <taxon>Dictyoptera</taxon>
        <taxon>Blattodea</taxon>
        <taxon>Blattoidea</taxon>
        <taxon>Termitoidae</taxon>
        <taxon>Rhinotermitidae</taxon>
        <taxon>Coptotermes</taxon>
    </lineage>
</organism>
<proteinExistence type="predicted"/>
<dbReference type="InterPro" id="IPR036397">
    <property type="entry name" value="RNaseH_sf"/>
</dbReference>
<dbReference type="Proteomes" id="UP000502823">
    <property type="component" value="Unassembled WGS sequence"/>
</dbReference>
<name>A0A6L2Q3D9_COPFO</name>
<comment type="caution">
    <text evidence="1">The sequence shown here is derived from an EMBL/GenBank/DDBJ whole genome shotgun (WGS) entry which is preliminary data.</text>
</comment>
<protein>
    <recommendedName>
        <fullName evidence="3">Tc1-like transposase DDE domain-containing protein</fullName>
    </recommendedName>
</protein>
<sequence length="139" mass="16137">MPRVQTIKSDLYIQTPITLQKHFRRVQTSKNVAEILLECNTQPHTSLKTQEAIIKFGWTVFPHPPYSPDLVPPDVHHFGALKDAICGKSFGNDDKVIEDVKMWLQVQKSNWYNTGTDDHLSWWHKAVEVDGDHVEKWYV</sequence>
<reference evidence="2" key="1">
    <citation type="submission" date="2020-01" db="EMBL/GenBank/DDBJ databases">
        <title>Draft genome sequence of the Termite Coptotermes fromosanus.</title>
        <authorList>
            <person name="Itakura S."/>
            <person name="Yosikawa Y."/>
            <person name="Umezawa K."/>
        </authorList>
    </citation>
    <scope>NUCLEOTIDE SEQUENCE [LARGE SCALE GENOMIC DNA]</scope>
</reference>
<dbReference type="GO" id="GO:0003676">
    <property type="term" value="F:nucleic acid binding"/>
    <property type="evidence" value="ECO:0007669"/>
    <property type="project" value="InterPro"/>
</dbReference>
<dbReference type="InterPro" id="IPR052709">
    <property type="entry name" value="Transposase-MT_Hybrid"/>
</dbReference>
<dbReference type="InParanoid" id="A0A6L2Q3D9"/>
<gene>
    <name evidence="1" type="ORF">Cfor_10642</name>
</gene>
<dbReference type="PANTHER" id="PTHR46060:SF1">
    <property type="entry name" value="MARINER MOS1 TRANSPOSASE-LIKE PROTEIN"/>
    <property type="match status" value="1"/>
</dbReference>
<dbReference type="EMBL" id="BLKM01000742">
    <property type="protein sequence ID" value="GFG38062.1"/>
    <property type="molecule type" value="Genomic_DNA"/>
</dbReference>
<evidence type="ECO:0000313" key="2">
    <source>
        <dbReference type="Proteomes" id="UP000502823"/>
    </source>
</evidence>
<keyword evidence="2" id="KW-1185">Reference proteome</keyword>
<dbReference type="Gene3D" id="3.30.420.10">
    <property type="entry name" value="Ribonuclease H-like superfamily/Ribonuclease H"/>
    <property type="match status" value="1"/>
</dbReference>